<keyword evidence="4" id="KW-1185">Reference proteome</keyword>
<dbReference type="InterPro" id="IPR018289">
    <property type="entry name" value="MULE_transposase_dom"/>
</dbReference>
<reference evidence="3 4" key="1">
    <citation type="journal article" date="2024" name="Plant J.">
        <title>Genome sequences and population genomics reveal climatic adaptation and genomic divergence between two closely related sweetgum species.</title>
        <authorList>
            <person name="Xu W.Q."/>
            <person name="Ren C.Q."/>
            <person name="Zhang X.Y."/>
            <person name="Comes H.P."/>
            <person name="Liu X.H."/>
            <person name="Li Y.G."/>
            <person name="Kettle C.J."/>
            <person name="Jalonen R."/>
            <person name="Gaisberger H."/>
            <person name="Ma Y.Z."/>
            <person name="Qiu Y.X."/>
        </authorList>
    </citation>
    <scope>NUCLEOTIDE SEQUENCE [LARGE SCALE GENOMIC DNA]</scope>
    <source>
        <strain evidence="3">Hangzhou</strain>
    </source>
</reference>
<evidence type="ECO:0000259" key="1">
    <source>
        <dbReference type="Pfam" id="PF03108"/>
    </source>
</evidence>
<dbReference type="AlphaFoldDB" id="A0AAP0N5E1"/>
<dbReference type="Pfam" id="PF03108">
    <property type="entry name" value="DBD_Tnp_Mut"/>
    <property type="match status" value="1"/>
</dbReference>
<dbReference type="PANTHER" id="PTHR31973:SF166">
    <property type="entry name" value="OS10G0104700 PROTEIN"/>
    <property type="match status" value="1"/>
</dbReference>
<name>A0AAP0N5E1_LIQFO</name>
<proteinExistence type="predicted"/>
<dbReference type="Proteomes" id="UP001415857">
    <property type="component" value="Unassembled WGS sequence"/>
</dbReference>
<evidence type="ECO:0000313" key="4">
    <source>
        <dbReference type="Proteomes" id="UP001415857"/>
    </source>
</evidence>
<gene>
    <name evidence="3" type="ORF">L1049_021618</name>
</gene>
<evidence type="ECO:0000259" key="2">
    <source>
        <dbReference type="Pfam" id="PF10551"/>
    </source>
</evidence>
<evidence type="ECO:0008006" key="5">
    <source>
        <dbReference type="Google" id="ProtNLM"/>
    </source>
</evidence>
<feature type="domain" description="Transposase MuDR plant" evidence="1">
    <location>
        <begin position="200"/>
        <end position="264"/>
    </location>
</feature>
<feature type="domain" description="MULE transposase" evidence="2">
    <location>
        <begin position="398"/>
        <end position="490"/>
    </location>
</feature>
<sequence>MCSNEFCLRFDFEFENCSWLSRFGADWCEGFLISIAHRHLQLFTHSIFQLSGVSISVFTRIIMVLLLCKFRVSTAIFCASSTSRFRDVIEFACGNWDSLNSETISFTYELPGNALCMLRSDYDLNTLISFACSVGLEHVNVSVYDGPFIPQIEDDASSQENHMMIDSSSGHQDGADMLSKYCHHEPKILLTASWAQAIRDVGQPFKGGVGQFRRALKMYSMEVGFEYDFVKNTKERVIATCRRRATNNCMWRVNATMQKINGYFYIRSLNNIHTCGAAIGTTKNSRMSSELVASLIRDKVRDKPLTRPTDVVYDFKESYGLDITYHHAWWGVDRAKNELFGHESLSYDLLRWYKEETERTNPGSIIEIDYDINTGRFKRVFVSFYACIYGFWYCRPMLFLDGTFLKGRYKGNLLAATAKDGDQGLFPLAFAIVDSEDEDNWYWFLTHLSNLLSREDHPITFVSDRHRGIVNAIPEVFPDSYHACCLHHLKGNLRDKLSGCPSSFKEMIVKKFSDCANAPSPALFHSKIAQLRQEGGDKFLLIFKEGRVRAINGRLTDFHVLMPLKHSKKVCFPYSNRRYTRLFVRWVYYSSSIIKETTWQAKEEEDTI</sequence>
<evidence type="ECO:0000313" key="3">
    <source>
        <dbReference type="EMBL" id="KAK9266126.1"/>
    </source>
</evidence>
<dbReference type="PANTHER" id="PTHR31973">
    <property type="entry name" value="POLYPROTEIN, PUTATIVE-RELATED"/>
    <property type="match status" value="1"/>
</dbReference>
<dbReference type="EMBL" id="JBBPBK010000226">
    <property type="protein sequence ID" value="KAK9266126.1"/>
    <property type="molecule type" value="Genomic_DNA"/>
</dbReference>
<accession>A0AAP0N5E1</accession>
<protein>
    <recommendedName>
        <fullName evidence="5">MULE transposase domain-containing protein</fullName>
    </recommendedName>
</protein>
<organism evidence="3 4">
    <name type="scientific">Liquidambar formosana</name>
    <name type="common">Formosan gum</name>
    <dbReference type="NCBI Taxonomy" id="63359"/>
    <lineage>
        <taxon>Eukaryota</taxon>
        <taxon>Viridiplantae</taxon>
        <taxon>Streptophyta</taxon>
        <taxon>Embryophyta</taxon>
        <taxon>Tracheophyta</taxon>
        <taxon>Spermatophyta</taxon>
        <taxon>Magnoliopsida</taxon>
        <taxon>eudicotyledons</taxon>
        <taxon>Gunneridae</taxon>
        <taxon>Pentapetalae</taxon>
        <taxon>Saxifragales</taxon>
        <taxon>Altingiaceae</taxon>
        <taxon>Liquidambar</taxon>
    </lineage>
</organism>
<dbReference type="InterPro" id="IPR004332">
    <property type="entry name" value="Transposase_MuDR"/>
</dbReference>
<dbReference type="Pfam" id="PF10551">
    <property type="entry name" value="MULE"/>
    <property type="match status" value="1"/>
</dbReference>
<comment type="caution">
    <text evidence="3">The sequence shown here is derived from an EMBL/GenBank/DDBJ whole genome shotgun (WGS) entry which is preliminary data.</text>
</comment>